<name>A0A1Y5HT89_OLEAN</name>
<dbReference type="AlphaFoldDB" id="A0A1Y5HT89"/>
<gene>
    <name evidence="1" type="ORF">A9R00_05825</name>
</gene>
<accession>A0A1Y5HT89</accession>
<evidence type="ECO:0000313" key="1">
    <source>
        <dbReference type="EMBL" id="OUS40479.1"/>
    </source>
</evidence>
<organism evidence="1 2">
    <name type="scientific">Oleispira antarctica</name>
    <dbReference type="NCBI Taxonomy" id="188908"/>
    <lineage>
        <taxon>Bacteria</taxon>
        <taxon>Pseudomonadati</taxon>
        <taxon>Pseudomonadota</taxon>
        <taxon>Gammaproteobacteria</taxon>
        <taxon>Oceanospirillales</taxon>
        <taxon>Oceanospirillaceae</taxon>
        <taxon>Oleispira</taxon>
    </lineage>
</organism>
<evidence type="ECO:0000313" key="2">
    <source>
        <dbReference type="Proteomes" id="UP000227088"/>
    </source>
</evidence>
<sequence length="156" mass="17589">MSYKHYLVIALFSTLMSNLAWSSNYLKEKEEMPQAIIGISTYLGHMTNGADSSAFYGGASLYAFVFNGAIEARSNKDGFDNDNQIQLYMGIGLGRFLQIQRGVDHTTTNRIRIVSEIAFDEWVDTRNHFTLQGFAEKIDTSSEHDTRYGIALGYTF</sequence>
<reference evidence="2" key="1">
    <citation type="journal article" date="2017" name="Proc. Natl. Acad. Sci. U.S.A.">
        <title>Simulation of Deepwater Horizon oil plume reveals substrate specialization within a complex community of hydrocarbon degraders.</title>
        <authorList>
            <person name="Hu P."/>
            <person name="Dubinsky E.A."/>
            <person name="Probst A.J."/>
            <person name="Wang J."/>
            <person name="Sieber C.M.K."/>
            <person name="Tom L.M."/>
            <person name="Gardinali P."/>
            <person name="Banfield J.F."/>
            <person name="Atlas R.M."/>
            <person name="Andersen G.L."/>
        </authorList>
    </citation>
    <scope>NUCLEOTIDE SEQUENCE [LARGE SCALE GENOMIC DNA]</scope>
</reference>
<protein>
    <submittedName>
        <fullName evidence="1">Uncharacterized protein</fullName>
    </submittedName>
</protein>
<dbReference type="Proteomes" id="UP000227088">
    <property type="component" value="Unassembled WGS sequence"/>
</dbReference>
<proteinExistence type="predicted"/>
<dbReference type="EMBL" id="MABE01000331">
    <property type="protein sequence ID" value="OUS40479.1"/>
    <property type="molecule type" value="Genomic_DNA"/>
</dbReference>
<comment type="caution">
    <text evidence="1">The sequence shown here is derived from an EMBL/GenBank/DDBJ whole genome shotgun (WGS) entry which is preliminary data.</text>
</comment>